<dbReference type="Proteomes" id="UP000612349">
    <property type="component" value="Unassembled WGS sequence"/>
</dbReference>
<dbReference type="NCBIfam" id="TIGR04433">
    <property type="entry name" value="UrcA_uranyl"/>
    <property type="match status" value="1"/>
</dbReference>
<sequence>MPNPLSARMVGRLALTGAFMFAVGATSAVAGEVVVSQGARDVRTIEVKVADLDLTRAYDRDTLEIRVNKAARRVCDVHGGSKLDRMADARSCVAEAKNGAMAQLAAGAHSGKIAVSART</sequence>
<dbReference type="RefSeq" id="WP_172808112.1">
    <property type="nucleotide sequence ID" value="NZ_BMIP01000003.1"/>
</dbReference>
<dbReference type="EMBL" id="BMIP01000003">
    <property type="protein sequence ID" value="GGD68057.1"/>
    <property type="molecule type" value="Genomic_DNA"/>
</dbReference>
<keyword evidence="1" id="KW-0732">Signal</keyword>
<evidence type="ECO:0008006" key="4">
    <source>
        <dbReference type="Google" id="ProtNLM"/>
    </source>
</evidence>
<keyword evidence="3" id="KW-1185">Reference proteome</keyword>
<feature type="chain" id="PRO_5037018700" description="UrcA family protein" evidence="1">
    <location>
        <begin position="31"/>
        <end position="119"/>
    </location>
</feature>
<accession>A0A916YZ08</accession>
<comment type="caution">
    <text evidence="2">The sequence shown here is derived from an EMBL/GenBank/DDBJ whole genome shotgun (WGS) entry which is preliminary data.</text>
</comment>
<organism evidence="2 3">
    <name type="scientific">Croceicoccus mobilis</name>
    <dbReference type="NCBI Taxonomy" id="1703339"/>
    <lineage>
        <taxon>Bacteria</taxon>
        <taxon>Pseudomonadati</taxon>
        <taxon>Pseudomonadota</taxon>
        <taxon>Alphaproteobacteria</taxon>
        <taxon>Sphingomonadales</taxon>
        <taxon>Erythrobacteraceae</taxon>
        <taxon>Croceicoccus</taxon>
    </lineage>
</organism>
<feature type="signal peptide" evidence="1">
    <location>
        <begin position="1"/>
        <end position="30"/>
    </location>
</feature>
<reference evidence="2" key="2">
    <citation type="submission" date="2020-09" db="EMBL/GenBank/DDBJ databases">
        <authorList>
            <person name="Sun Q."/>
            <person name="Zhou Y."/>
        </authorList>
    </citation>
    <scope>NUCLEOTIDE SEQUENCE</scope>
    <source>
        <strain evidence="2">CGMCC 1.15360</strain>
    </source>
</reference>
<evidence type="ECO:0000313" key="2">
    <source>
        <dbReference type="EMBL" id="GGD68057.1"/>
    </source>
</evidence>
<dbReference type="InterPro" id="IPR030972">
    <property type="entry name" value="UrcA_uranyl"/>
</dbReference>
<gene>
    <name evidence="2" type="ORF">GCM10010990_16980</name>
</gene>
<protein>
    <recommendedName>
        <fullName evidence="4">UrcA family protein</fullName>
    </recommendedName>
</protein>
<name>A0A916YZ08_9SPHN</name>
<reference evidence="2" key="1">
    <citation type="journal article" date="2014" name="Int. J. Syst. Evol. Microbiol.">
        <title>Complete genome sequence of Corynebacterium casei LMG S-19264T (=DSM 44701T), isolated from a smear-ripened cheese.</title>
        <authorList>
            <consortium name="US DOE Joint Genome Institute (JGI-PGF)"/>
            <person name="Walter F."/>
            <person name="Albersmeier A."/>
            <person name="Kalinowski J."/>
            <person name="Ruckert C."/>
        </authorList>
    </citation>
    <scope>NUCLEOTIDE SEQUENCE</scope>
    <source>
        <strain evidence="2">CGMCC 1.15360</strain>
    </source>
</reference>
<evidence type="ECO:0000313" key="3">
    <source>
        <dbReference type="Proteomes" id="UP000612349"/>
    </source>
</evidence>
<dbReference type="AlphaFoldDB" id="A0A916YZ08"/>
<evidence type="ECO:0000256" key="1">
    <source>
        <dbReference type="SAM" id="SignalP"/>
    </source>
</evidence>
<proteinExistence type="predicted"/>